<dbReference type="RefSeq" id="WP_038243539.1">
    <property type="nucleotide sequence ID" value="NZ_BNER01000002.1"/>
</dbReference>
<name>A0A024QAL8_9BACI</name>
<dbReference type="EMBL" id="CCDP010000001">
    <property type="protein sequence ID" value="CDQ39519.1"/>
    <property type="molecule type" value="Genomic_DNA"/>
</dbReference>
<keyword evidence="3" id="KW-1185">Reference proteome</keyword>
<dbReference type="Proteomes" id="UP000028875">
    <property type="component" value="Unassembled WGS sequence"/>
</dbReference>
<proteinExistence type="predicted"/>
<accession>A0A024QAL8</accession>
<dbReference type="OrthoDB" id="2706210at2"/>
<dbReference type="AlphaFoldDB" id="A0A024QAL8"/>
<gene>
    <name evidence="2" type="ORF">BN990_01824</name>
</gene>
<reference evidence="3" key="2">
    <citation type="submission" date="2014-05" db="EMBL/GenBank/DDBJ databases">
        <title>Draft genome sequence of Virgibacillus massiliensis Vm-5.</title>
        <authorList>
            <person name="Khelaifia S."/>
            <person name="Croce O."/>
            <person name="Lagier J.C."/>
            <person name="Raoult D."/>
        </authorList>
    </citation>
    <scope>NUCLEOTIDE SEQUENCE [LARGE SCALE GENOMIC DNA]</scope>
    <source>
        <strain evidence="3">Vm-5</strain>
    </source>
</reference>
<keyword evidence="1" id="KW-0175">Coiled coil</keyword>
<protein>
    <submittedName>
        <fullName evidence="2">Uncharacterized protein</fullName>
    </submittedName>
</protein>
<evidence type="ECO:0000313" key="3">
    <source>
        <dbReference type="Proteomes" id="UP000028875"/>
    </source>
</evidence>
<comment type="caution">
    <text evidence="2">The sequence shown here is derived from an EMBL/GenBank/DDBJ whole genome shotgun (WGS) entry which is preliminary data.</text>
</comment>
<dbReference type="eggNOG" id="ENOG502ZKTZ">
    <property type="taxonomic scope" value="Bacteria"/>
</dbReference>
<sequence>MYEDIEQTAVFLRDAIEGIPKRYKNNKTKIADFHSETQDLLHTIELTSFNASEGYRLSKEIKNMRQERRMLKNENELLVHLINATQNMQKHLKELNKAIENIQTEKQKQQKRTYRCRVRKDLQNKFLEVVK</sequence>
<reference evidence="2 3" key="1">
    <citation type="submission" date="2014-03" db="EMBL/GenBank/DDBJ databases">
        <authorList>
            <person name="Urmite Genomes U."/>
        </authorList>
    </citation>
    <scope>NUCLEOTIDE SEQUENCE [LARGE SCALE GENOMIC DNA]</scope>
    <source>
        <strain evidence="2 3">Vm-5</strain>
    </source>
</reference>
<feature type="coiled-coil region" evidence="1">
    <location>
        <begin position="61"/>
        <end position="112"/>
    </location>
</feature>
<evidence type="ECO:0000313" key="2">
    <source>
        <dbReference type="EMBL" id="CDQ39519.1"/>
    </source>
</evidence>
<dbReference type="STRING" id="1462526.BN990_01824"/>
<evidence type="ECO:0000256" key="1">
    <source>
        <dbReference type="SAM" id="Coils"/>
    </source>
</evidence>
<organism evidence="2 3">
    <name type="scientific">Virgibacillus massiliensis</name>
    <dbReference type="NCBI Taxonomy" id="1462526"/>
    <lineage>
        <taxon>Bacteria</taxon>
        <taxon>Bacillati</taxon>
        <taxon>Bacillota</taxon>
        <taxon>Bacilli</taxon>
        <taxon>Bacillales</taxon>
        <taxon>Bacillaceae</taxon>
        <taxon>Virgibacillus</taxon>
    </lineage>
</organism>